<dbReference type="RefSeq" id="WP_005689577.1">
    <property type="nucleotide sequence ID" value="NZ_CABHIZ010000002.1"/>
</dbReference>
<reference evidence="5 6" key="1">
    <citation type="submission" date="2019-04" db="EMBL/GenBank/DDBJ databases">
        <title>Genome Announcement to Ensure Probiotic Safety of Lactobacillus rhamnosus UBLR-58.</title>
        <authorList>
            <person name="Sulthana A."/>
            <person name="Lakshmi S.G."/>
            <person name="Madempudi R.S."/>
        </authorList>
    </citation>
    <scope>NUCLEOTIDE SEQUENCE [LARGE SCALE GENOMIC DNA]</scope>
    <source>
        <strain evidence="5 6">UBLR-58</strain>
    </source>
</reference>
<evidence type="ECO:0000313" key="7">
    <source>
        <dbReference type="Proteomes" id="UP000552935"/>
    </source>
</evidence>
<sequence>MMSRQKQLQSALLGRHGKFKTAKVRGKWMMASEVVLSFSVLVAFSSLHPVTASTTANEEQPATHTATSSVASDRASPDITSVASGSKDSSPPANSFEANGAQQKTVQPLETMKTATANNPEAEAKEPVSGDQNEKHDLTAADPNTNQSPSIATAPVTIAQKSSWTPEENFLNANDSNGQAVPIDAIQVIGTVHPAIVGTYFVQYAFTDAPTGKDVAQFSSVTVTNQASAIDERQIGGDVLPPTPSETVAAIKTKDTLLAKKSSWTPDINFVSATNSDGASVQLEDISITGTVNPAYEGTYFIRFSFMDPKLKQLIANMARVTVVSSLTSKPNPDASGMLKVKNLSSFFPSTSNYPSAKNVYLLDDPNFKPDEAEIVSYFHQYVNELRALNGQSALTLSERDTSRAQQRVRAIVEDFNHEAVSHATENIGTNTGITDHMRSNQEIAYYMVMAWYDETDNPEPLGNGHYGHRANLIYGGPSMGVSFYRPPAGSAEFSDYYAFEAPIYTDLGLYLKAKAMANSLTNPTSIPLPNISFVYVNASLLAELRSYLNASPLGQLDATAKSNAKPSLSIA</sequence>
<dbReference type="InterPro" id="IPR035940">
    <property type="entry name" value="CAP_sf"/>
</dbReference>
<dbReference type="Gene3D" id="2.60.40.10">
    <property type="entry name" value="Immunoglobulins"/>
    <property type="match status" value="1"/>
</dbReference>
<reference evidence="4 7" key="2">
    <citation type="submission" date="2020-07" db="EMBL/GenBank/DDBJ databases">
        <title>Organ Donor 1.</title>
        <authorList>
            <person name="Marsh A.J."/>
            <person name="Azcarate-Peril M.A."/>
        </authorList>
    </citation>
    <scope>NUCLEOTIDE SEQUENCE [LARGE SCALE GENOMIC DNA]</scope>
    <source>
        <strain evidence="4 7">AMC0712</strain>
    </source>
</reference>
<dbReference type="EMBL" id="JACCKI010000002">
    <property type="protein sequence ID" value="NZA04306.1"/>
    <property type="molecule type" value="Genomic_DNA"/>
</dbReference>
<dbReference type="Proteomes" id="UP000307517">
    <property type="component" value="Unassembled WGS sequence"/>
</dbReference>
<dbReference type="InterPro" id="IPR022038">
    <property type="entry name" value="Ig-like_bact"/>
</dbReference>
<feature type="domain" description="Ig-like" evidence="3">
    <location>
        <begin position="163"/>
        <end position="206"/>
    </location>
</feature>
<dbReference type="EMBL" id="SSHM01000001">
    <property type="protein sequence ID" value="THC80149.1"/>
    <property type="molecule type" value="Genomic_DNA"/>
</dbReference>
<evidence type="ECO:0000313" key="4">
    <source>
        <dbReference type="EMBL" id="NZA04306.1"/>
    </source>
</evidence>
<dbReference type="Pfam" id="PF07523">
    <property type="entry name" value="Big_3"/>
    <property type="match status" value="2"/>
</dbReference>
<dbReference type="SUPFAM" id="SSF55797">
    <property type="entry name" value="PR-1-like"/>
    <property type="match status" value="1"/>
</dbReference>
<feature type="region of interest" description="Disordered" evidence="1">
    <location>
        <begin position="53"/>
        <end position="150"/>
    </location>
</feature>
<feature type="domain" description="SCP" evidence="2">
    <location>
        <begin position="381"/>
        <end position="491"/>
    </location>
</feature>
<organism evidence="4 7">
    <name type="scientific">Lacticaseibacillus rhamnosus</name>
    <name type="common">Lactobacillus rhamnosus</name>
    <dbReference type="NCBI Taxonomy" id="47715"/>
    <lineage>
        <taxon>Bacteria</taxon>
        <taxon>Bacillati</taxon>
        <taxon>Bacillota</taxon>
        <taxon>Bacilli</taxon>
        <taxon>Lactobacillales</taxon>
        <taxon>Lactobacillaceae</taxon>
        <taxon>Lacticaseibacillus</taxon>
    </lineage>
</organism>
<evidence type="ECO:0000256" key="1">
    <source>
        <dbReference type="SAM" id="MobiDB-lite"/>
    </source>
</evidence>
<evidence type="ECO:0000259" key="2">
    <source>
        <dbReference type="Pfam" id="PF00188"/>
    </source>
</evidence>
<accession>A0A7X2M2H1</accession>
<dbReference type="Proteomes" id="UP000552935">
    <property type="component" value="Unassembled WGS sequence"/>
</dbReference>
<gene>
    <name evidence="5" type="ORF">E6L36_06895</name>
    <name evidence="4" type="ORF">H0N82_04050</name>
</gene>
<feature type="compositionally biased region" description="Polar residues" evidence="1">
    <location>
        <begin position="53"/>
        <end position="71"/>
    </location>
</feature>
<feature type="compositionally biased region" description="Polar residues" evidence="1">
    <location>
        <begin position="78"/>
        <end position="119"/>
    </location>
</feature>
<dbReference type="InterPro" id="IPR013783">
    <property type="entry name" value="Ig-like_fold"/>
</dbReference>
<dbReference type="AlphaFoldDB" id="A0A7X2M2H1"/>
<evidence type="ECO:0000259" key="3">
    <source>
        <dbReference type="Pfam" id="PF07523"/>
    </source>
</evidence>
<proteinExistence type="predicted"/>
<name>A0A7X2M2H1_LACRH</name>
<feature type="compositionally biased region" description="Basic and acidic residues" evidence="1">
    <location>
        <begin position="122"/>
        <end position="139"/>
    </location>
</feature>
<evidence type="ECO:0000313" key="5">
    <source>
        <dbReference type="EMBL" id="THC80149.1"/>
    </source>
</evidence>
<dbReference type="Gene3D" id="3.40.33.10">
    <property type="entry name" value="CAP"/>
    <property type="match status" value="1"/>
</dbReference>
<evidence type="ECO:0000313" key="6">
    <source>
        <dbReference type="Proteomes" id="UP000307517"/>
    </source>
</evidence>
<comment type="caution">
    <text evidence="4">The sequence shown here is derived from an EMBL/GenBank/DDBJ whole genome shotgun (WGS) entry which is preliminary data.</text>
</comment>
<dbReference type="InterPro" id="IPR014044">
    <property type="entry name" value="CAP_dom"/>
</dbReference>
<protein>
    <submittedName>
        <fullName evidence="4">Cell surface protein</fullName>
    </submittedName>
</protein>
<feature type="domain" description="Ig-like" evidence="3">
    <location>
        <begin position="252"/>
        <end position="302"/>
    </location>
</feature>
<dbReference type="Pfam" id="PF00188">
    <property type="entry name" value="CAP"/>
    <property type="match status" value="1"/>
</dbReference>